<dbReference type="InterPro" id="IPR014729">
    <property type="entry name" value="Rossmann-like_a/b/a_fold"/>
</dbReference>
<gene>
    <name evidence="6" type="ORF">EZS28_012535</name>
</gene>
<dbReference type="PANTHER" id="PTHR45937:SF1">
    <property type="entry name" value="ASPARAGINE SYNTHETASE DOMAIN-CONTAINING PROTEIN 1"/>
    <property type="match status" value="1"/>
</dbReference>
<keyword evidence="3" id="KW-0315">Glutamine amidotransferase</keyword>
<evidence type="ECO:0000256" key="5">
    <source>
        <dbReference type="SAM" id="MobiDB-lite"/>
    </source>
</evidence>
<evidence type="ECO:0000256" key="3">
    <source>
        <dbReference type="ARBA" id="ARBA00022962"/>
    </source>
</evidence>
<evidence type="ECO:0000313" key="6">
    <source>
        <dbReference type="EMBL" id="KAA6391937.1"/>
    </source>
</evidence>
<protein>
    <recommendedName>
        <fullName evidence="8">Asparagine synthetase domain-containing protein</fullName>
    </recommendedName>
</protein>
<accession>A0A5J4WAK2</accession>
<dbReference type="InterPro" id="IPR051857">
    <property type="entry name" value="Asn_synthetase_domain"/>
</dbReference>
<evidence type="ECO:0000256" key="1">
    <source>
        <dbReference type="ARBA" id="ARBA00022605"/>
    </source>
</evidence>
<dbReference type="SUPFAM" id="SSF52402">
    <property type="entry name" value="Adenine nucleotide alpha hydrolases-like"/>
    <property type="match status" value="1"/>
</dbReference>
<dbReference type="GO" id="GO:0006529">
    <property type="term" value="P:asparagine biosynthetic process"/>
    <property type="evidence" value="ECO:0007669"/>
    <property type="project" value="UniProtKB-KW"/>
</dbReference>
<dbReference type="EMBL" id="SNRW01002712">
    <property type="protein sequence ID" value="KAA6391937.1"/>
    <property type="molecule type" value="Genomic_DNA"/>
</dbReference>
<keyword evidence="1" id="KW-0028">Amino-acid biosynthesis</keyword>
<name>A0A5J4WAK2_9EUKA</name>
<dbReference type="Proteomes" id="UP000324800">
    <property type="component" value="Unassembled WGS sequence"/>
</dbReference>
<proteinExistence type="predicted"/>
<keyword evidence="4" id="KW-0175">Coiled coil</keyword>
<evidence type="ECO:0000256" key="4">
    <source>
        <dbReference type="SAM" id="Coils"/>
    </source>
</evidence>
<dbReference type="PANTHER" id="PTHR45937">
    <property type="entry name" value="ASPARAGINE SYNTHETASE DOMAIN-CONTAINING PROTEIN 1"/>
    <property type="match status" value="1"/>
</dbReference>
<feature type="region of interest" description="Disordered" evidence="5">
    <location>
        <begin position="351"/>
        <end position="371"/>
    </location>
</feature>
<comment type="caution">
    <text evidence="6">The sequence shown here is derived from an EMBL/GenBank/DDBJ whole genome shotgun (WGS) entry which is preliminary data.</text>
</comment>
<dbReference type="Gene3D" id="3.40.50.620">
    <property type="entry name" value="HUPs"/>
    <property type="match status" value="1"/>
</dbReference>
<dbReference type="OrthoDB" id="10252281at2759"/>
<dbReference type="GO" id="GO:0004066">
    <property type="term" value="F:asparagine synthase (glutamine-hydrolyzing) activity"/>
    <property type="evidence" value="ECO:0007669"/>
    <property type="project" value="InterPro"/>
</dbReference>
<dbReference type="CDD" id="cd01991">
    <property type="entry name" value="Asn_synthase_B_C"/>
    <property type="match status" value="1"/>
</dbReference>
<keyword evidence="2" id="KW-0061">Asparagine biosynthesis</keyword>
<sequence>MTLNPTFLPQSLISRLTMILIPLINYNIKNRQPTTLLFSGGLDSSLLAGICAHILEGEIIREKKEKKDQNEQIQNENEICIGGAGSIELINVAFGPPFTTPDRSSSLLSLLNLTLNFPFVHFFLFLNDISNQQIKPMKQRLERAMWPRNTVMDIGLAVTAFAGLVECQLGRNGFEEQIQQNEKNQSSKIAISGLGPDEMAGGYRHHHRKYEISKQKTIVQLMKAREQKVIVLSDEEIMQQAEDAAISSSSSSMLFDMGRIWYRNNARDSRTADAASNYSAYLIGLDYSASQPKTAMQFGSRSSKLSRANGDQQISITPWAEDKMNQNIEKTGNKKKDKFKKEEQNQNIINLIQEKEQDQKEEQIKSDDGQS</sequence>
<dbReference type="InterPro" id="IPR001962">
    <property type="entry name" value="Asn_synthase"/>
</dbReference>
<reference evidence="6 7" key="1">
    <citation type="submission" date="2019-03" db="EMBL/GenBank/DDBJ databases">
        <title>Single cell metagenomics reveals metabolic interactions within the superorganism composed of flagellate Streblomastix strix and complex community of Bacteroidetes bacteria on its surface.</title>
        <authorList>
            <person name="Treitli S.C."/>
            <person name="Kolisko M."/>
            <person name="Husnik F."/>
            <person name="Keeling P."/>
            <person name="Hampl V."/>
        </authorList>
    </citation>
    <scope>NUCLEOTIDE SEQUENCE [LARGE SCALE GENOMIC DNA]</scope>
    <source>
        <strain evidence="6">ST1C</strain>
    </source>
</reference>
<feature type="coiled-coil region" evidence="4">
    <location>
        <begin position="52"/>
        <end position="79"/>
    </location>
</feature>
<evidence type="ECO:0008006" key="8">
    <source>
        <dbReference type="Google" id="ProtNLM"/>
    </source>
</evidence>
<organism evidence="6 7">
    <name type="scientific">Streblomastix strix</name>
    <dbReference type="NCBI Taxonomy" id="222440"/>
    <lineage>
        <taxon>Eukaryota</taxon>
        <taxon>Metamonada</taxon>
        <taxon>Preaxostyla</taxon>
        <taxon>Oxymonadida</taxon>
        <taxon>Streblomastigidae</taxon>
        <taxon>Streblomastix</taxon>
    </lineage>
</organism>
<evidence type="ECO:0000313" key="7">
    <source>
        <dbReference type="Proteomes" id="UP000324800"/>
    </source>
</evidence>
<feature type="compositionally biased region" description="Basic and acidic residues" evidence="5">
    <location>
        <begin position="353"/>
        <end position="371"/>
    </location>
</feature>
<dbReference type="AlphaFoldDB" id="A0A5J4WAK2"/>
<evidence type="ECO:0000256" key="2">
    <source>
        <dbReference type="ARBA" id="ARBA00022888"/>
    </source>
</evidence>